<keyword evidence="7" id="KW-1185">Reference proteome</keyword>
<evidence type="ECO:0000256" key="3">
    <source>
        <dbReference type="ARBA" id="ARBA00023002"/>
    </source>
</evidence>
<dbReference type="RefSeq" id="WP_262682875.1">
    <property type="nucleotide sequence ID" value="NZ_JAOQIO010000007.1"/>
</dbReference>
<evidence type="ECO:0000259" key="5">
    <source>
        <dbReference type="PROSITE" id="PS51352"/>
    </source>
</evidence>
<name>A0ABT2UB96_9BACL</name>
<dbReference type="InterPro" id="IPR029759">
    <property type="entry name" value="GPX_AS"/>
</dbReference>
<evidence type="ECO:0000256" key="4">
    <source>
        <dbReference type="RuleBase" id="RU000499"/>
    </source>
</evidence>
<dbReference type="Pfam" id="PF00255">
    <property type="entry name" value="GSHPx"/>
    <property type="match status" value="1"/>
</dbReference>
<dbReference type="PANTHER" id="PTHR11592">
    <property type="entry name" value="GLUTATHIONE PEROXIDASE"/>
    <property type="match status" value="1"/>
</dbReference>
<reference evidence="6 7" key="1">
    <citation type="submission" date="2022-09" db="EMBL/GenBank/DDBJ databases">
        <authorList>
            <person name="Han X.L."/>
            <person name="Wang Q."/>
            <person name="Lu T."/>
        </authorList>
    </citation>
    <scope>NUCLEOTIDE SEQUENCE [LARGE SCALE GENOMIC DNA]</scope>
    <source>
        <strain evidence="6 7">WQ 127069</strain>
    </source>
</reference>
<dbReference type="SUPFAM" id="SSF52833">
    <property type="entry name" value="Thioredoxin-like"/>
    <property type="match status" value="1"/>
</dbReference>
<dbReference type="PIRSF" id="PIRSF000303">
    <property type="entry name" value="Glutathion_perox"/>
    <property type="match status" value="1"/>
</dbReference>
<comment type="caution">
    <text evidence="6">The sequence shown here is derived from an EMBL/GenBank/DDBJ whole genome shotgun (WGS) entry which is preliminary data.</text>
</comment>
<dbReference type="PRINTS" id="PR01011">
    <property type="entry name" value="GLUTPROXDASE"/>
</dbReference>
<keyword evidence="2 4" id="KW-0575">Peroxidase</keyword>
<protein>
    <recommendedName>
        <fullName evidence="4">Glutathione peroxidase</fullName>
    </recommendedName>
</protein>
<dbReference type="InterPro" id="IPR013766">
    <property type="entry name" value="Thioredoxin_domain"/>
</dbReference>
<dbReference type="EMBL" id="JAOQIO010000007">
    <property type="protein sequence ID" value="MCU6791291.1"/>
    <property type="molecule type" value="Genomic_DNA"/>
</dbReference>
<evidence type="ECO:0000256" key="1">
    <source>
        <dbReference type="ARBA" id="ARBA00006926"/>
    </source>
</evidence>
<comment type="similarity">
    <text evidence="1 4">Belongs to the glutathione peroxidase family.</text>
</comment>
<dbReference type="InterPro" id="IPR036249">
    <property type="entry name" value="Thioredoxin-like_sf"/>
</dbReference>
<dbReference type="PANTHER" id="PTHR11592:SF78">
    <property type="entry name" value="GLUTATHIONE PEROXIDASE"/>
    <property type="match status" value="1"/>
</dbReference>
<evidence type="ECO:0000313" key="7">
    <source>
        <dbReference type="Proteomes" id="UP001652445"/>
    </source>
</evidence>
<dbReference type="InterPro" id="IPR000889">
    <property type="entry name" value="Glutathione_peroxidase"/>
</dbReference>
<accession>A0ABT2UB96</accession>
<dbReference type="Gene3D" id="3.40.30.10">
    <property type="entry name" value="Glutaredoxin"/>
    <property type="match status" value="1"/>
</dbReference>
<evidence type="ECO:0000313" key="6">
    <source>
        <dbReference type="EMBL" id="MCU6791291.1"/>
    </source>
</evidence>
<keyword evidence="3 4" id="KW-0560">Oxidoreductase</keyword>
<proteinExistence type="inferred from homology"/>
<dbReference type="Proteomes" id="UP001652445">
    <property type="component" value="Unassembled WGS sequence"/>
</dbReference>
<evidence type="ECO:0000256" key="2">
    <source>
        <dbReference type="ARBA" id="ARBA00022559"/>
    </source>
</evidence>
<dbReference type="PROSITE" id="PS00460">
    <property type="entry name" value="GLUTATHIONE_PEROXID_1"/>
    <property type="match status" value="1"/>
</dbReference>
<dbReference type="PROSITE" id="PS51352">
    <property type="entry name" value="THIOREDOXIN_2"/>
    <property type="match status" value="1"/>
</dbReference>
<feature type="domain" description="Thioredoxin" evidence="5">
    <location>
        <begin position="1"/>
        <end position="179"/>
    </location>
</feature>
<organism evidence="6 7">
    <name type="scientific">Paenibacillus baimaensis</name>
    <dbReference type="NCBI Taxonomy" id="2982185"/>
    <lineage>
        <taxon>Bacteria</taxon>
        <taxon>Bacillati</taxon>
        <taxon>Bacillota</taxon>
        <taxon>Bacilli</taxon>
        <taxon>Bacillales</taxon>
        <taxon>Paenibacillaceae</taxon>
        <taxon>Paenibacillus</taxon>
    </lineage>
</organism>
<sequence length="179" mass="19952">MGVHSFSATNIRGQEVHLDQYKGKVLLVVNTASKCGFTPQYSELQKLHESYSDRGLVILGFPCDQFGGQEPGSNEEIDTFCQINYGVTFPLFYKIEVLGDNKHPLFGYLTEALPFEGFDLNDGTGKMMHNMLTKAGTIEGNDIKWNFTKFLIDADGNPIQRFEPTVSPADMTSEIEALL</sequence>
<dbReference type="CDD" id="cd00340">
    <property type="entry name" value="GSH_Peroxidase"/>
    <property type="match status" value="1"/>
</dbReference>
<dbReference type="PROSITE" id="PS51355">
    <property type="entry name" value="GLUTATHIONE_PEROXID_3"/>
    <property type="match status" value="1"/>
</dbReference>
<dbReference type="GO" id="GO:0004601">
    <property type="term" value="F:peroxidase activity"/>
    <property type="evidence" value="ECO:0007669"/>
    <property type="project" value="UniProtKB-KW"/>
</dbReference>
<gene>
    <name evidence="6" type="ORF">OB236_04010</name>
</gene>